<accession>A0A2A4AL18</accession>
<evidence type="ECO:0000256" key="3">
    <source>
        <dbReference type="ARBA" id="ARBA00022679"/>
    </source>
</evidence>
<dbReference type="Pfam" id="PF09594">
    <property type="entry name" value="GT87"/>
    <property type="match status" value="1"/>
</dbReference>
<proteinExistence type="inferred from homology"/>
<evidence type="ECO:0000256" key="2">
    <source>
        <dbReference type="ARBA" id="ARBA00022475"/>
    </source>
</evidence>
<feature type="transmembrane region" description="Helical" evidence="8">
    <location>
        <begin position="303"/>
        <end position="321"/>
    </location>
</feature>
<feature type="transmembrane region" description="Helical" evidence="8">
    <location>
        <begin position="261"/>
        <end position="283"/>
    </location>
</feature>
<evidence type="ECO:0000256" key="7">
    <source>
        <dbReference type="ARBA" id="ARBA00024033"/>
    </source>
</evidence>
<feature type="transmembrane region" description="Helical" evidence="8">
    <location>
        <begin position="333"/>
        <end position="359"/>
    </location>
</feature>
<feature type="transmembrane region" description="Helical" evidence="8">
    <location>
        <begin position="112"/>
        <end position="138"/>
    </location>
</feature>
<dbReference type="InterPro" id="IPR018584">
    <property type="entry name" value="GT87"/>
</dbReference>
<dbReference type="EMBL" id="NWBP01000022">
    <property type="protein sequence ID" value="PCC82896.1"/>
    <property type="molecule type" value="Genomic_DNA"/>
</dbReference>
<keyword evidence="3 9" id="KW-0808">Transferase</keyword>
<evidence type="ECO:0000313" key="9">
    <source>
        <dbReference type="EMBL" id="PCC82896.1"/>
    </source>
</evidence>
<comment type="subcellular location">
    <subcellularLocation>
        <location evidence="1">Cell membrane</location>
        <topology evidence="1">Multi-pass membrane protein</topology>
    </subcellularLocation>
</comment>
<dbReference type="GO" id="GO:0016758">
    <property type="term" value="F:hexosyltransferase activity"/>
    <property type="evidence" value="ECO:0007669"/>
    <property type="project" value="InterPro"/>
</dbReference>
<feature type="transmembrane region" description="Helical" evidence="8">
    <location>
        <begin position="175"/>
        <end position="195"/>
    </location>
</feature>
<reference evidence="9 10" key="1">
    <citation type="submission" date="2017-09" db="EMBL/GenBank/DDBJ databases">
        <title>Draft Genome Sequence of Corynebacterium accolens AH4003.</title>
        <authorList>
            <person name="Chen Y."/>
            <person name="Oosthuysen W.F."/>
            <person name="Kelley S."/>
            <person name="Horswill A."/>
        </authorList>
    </citation>
    <scope>NUCLEOTIDE SEQUENCE [LARGE SCALE GENOMIC DNA]</scope>
    <source>
        <strain evidence="9 10">AH4003</strain>
    </source>
</reference>
<sequence>MVFHRVVIVALNGTTTDDFTTVHSAMRRFLQGIPVYEQDYTHVDPLYLYSPGGTLLLSPLGWMDLTVARCGFIVVNALAIIGALAVLIKLVGRNLRSPVFPASIILAFATEAVTNTLAFTNINGILFLAMAVFLWGILDSHRRSHIIAGLVLGLAILIKPQFGPLLFLTLVKKRWLSAALSVAVPVIFNAVAWPLTPGASGYLDKLVPYLGQTRDFANSSWPGVQAYFGLGDAPFYAVWLAAAAACAFSILGLLKWRDTEPVFWALTTSGAIMAGIFFLSSLGQQYYSMWLIPLVFTVFLPRSVFHTVPAWCVAFLFLAPVKWTSVPWPTAGYWMAVFSATIGWGLLIVLIAASVAGWWRQDETKV</sequence>
<keyword evidence="4 8" id="KW-0812">Transmembrane</keyword>
<comment type="caution">
    <text evidence="9">The sequence shown here is derived from an EMBL/GenBank/DDBJ whole genome shotgun (WGS) entry which is preliminary data.</text>
</comment>
<dbReference type="GO" id="GO:0005886">
    <property type="term" value="C:plasma membrane"/>
    <property type="evidence" value="ECO:0007669"/>
    <property type="project" value="UniProtKB-SubCell"/>
</dbReference>
<dbReference type="AlphaFoldDB" id="A0A2A4AL18"/>
<comment type="similarity">
    <text evidence="7">Belongs to the glycosyltransferase 87 family.</text>
</comment>
<evidence type="ECO:0000256" key="4">
    <source>
        <dbReference type="ARBA" id="ARBA00022692"/>
    </source>
</evidence>
<feature type="transmembrane region" description="Helical" evidence="8">
    <location>
        <begin position="66"/>
        <end position="91"/>
    </location>
</feature>
<dbReference type="Proteomes" id="UP000218690">
    <property type="component" value="Unassembled WGS sequence"/>
</dbReference>
<evidence type="ECO:0000256" key="5">
    <source>
        <dbReference type="ARBA" id="ARBA00022989"/>
    </source>
</evidence>
<keyword evidence="5 8" id="KW-1133">Transmembrane helix</keyword>
<gene>
    <name evidence="9" type="ORF">COM45_06775</name>
</gene>
<evidence type="ECO:0000256" key="6">
    <source>
        <dbReference type="ARBA" id="ARBA00023136"/>
    </source>
</evidence>
<keyword evidence="6 8" id="KW-0472">Membrane</keyword>
<name>A0A2A4AL18_9CORY</name>
<evidence type="ECO:0000256" key="8">
    <source>
        <dbReference type="SAM" id="Phobius"/>
    </source>
</evidence>
<feature type="transmembrane region" description="Helical" evidence="8">
    <location>
        <begin position="144"/>
        <end position="168"/>
    </location>
</feature>
<organism evidence="9 10">
    <name type="scientific">Corynebacterium accolens</name>
    <dbReference type="NCBI Taxonomy" id="38284"/>
    <lineage>
        <taxon>Bacteria</taxon>
        <taxon>Bacillati</taxon>
        <taxon>Actinomycetota</taxon>
        <taxon>Actinomycetes</taxon>
        <taxon>Mycobacteriales</taxon>
        <taxon>Corynebacteriaceae</taxon>
        <taxon>Corynebacterium</taxon>
    </lineage>
</organism>
<keyword evidence="2" id="KW-1003">Cell membrane</keyword>
<evidence type="ECO:0000313" key="10">
    <source>
        <dbReference type="Proteomes" id="UP000218690"/>
    </source>
</evidence>
<feature type="transmembrane region" description="Helical" evidence="8">
    <location>
        <begin position="236"/>
        <end position="254"/>
    </location>
</feature>
<evidence type="ECO:0000256" key="1">
    <source>
        <dbReference type="ARBA" id="ARBA00004651"/>
    </source>
</evidence>
<protein>
    <submittedName>
        <fullName evidence="9">Arabinofuranosyl transferase</fullName>
    </submittedName>
</protein>